<dbReference type="RefSeq" id="WP_181015280.1">
    <property type="nucleotide sequence ID" value="NZ_LPWH01000002.1"/>
</dbReference>
<dbReference type="Gene3D" id="1.10.3090.10">
    <property type="entry name" value="cca-adding enzyme, domain 2"/>
    <property type="match status" value="1"/>
</dbReference>
<accession>A0A2S4K106</accession>
<keyword evidence="3" id="KW-0694">RNA-binding</keyword>
<dbReference type="Gene3D" id="3.30.460.10">
    <property type="entry name" value="Beta Polymerase, domain 2"/>
    <property type="match status" value="1"/>
</dbReference>
<feature type="region of interest" description="Disordered" evidence="4">
    <location>
        <begin position="354"/>
        <end position="399"/>
    </location>
</feature>
<comment type="similarity">
    <text evidence="3">Belongs to the tRNA nucleotidyltransferase/poly(A) polymerase family.</text>
</comment>
<keyword evidence="1 3" id="KW-0808">Transferase</keyword>
<evidence type="ECO:0000259" key="6">
    <source>
        <dbReference type="Pfam" id="PF12627"/>
    </source>
</evidence>
<dbReference type="CDD" id="cd05398">
    <property type="entry name" value="NT_ClassII-CCAase"/>
    <property type="match status" value="1"/>
</dbReference>
<feature type="compositionally biased region" description="Basic residues" evidence="4">
    <location>
        <begin position="367"/>
        <end position="378"/>
    </location>
</feature>
<feature type="domain" description="Poly A polymerase head" evidence="5">
    <location>
        <begin position="50"/>
        <end position="164"/>
    </location>
</feature>
<dbReference type="PANTHER" id="PTHR43051:SF1">
    <property type="entry name" value="POLYNUCLEOTIDE ADENYLYLTRANSFERASE FAMILY PROTEIN"/>
    <property type="match status" value="1"/>
</dbReference>
<keyword evidence="2" id="KW-0547">Nucleotide-binding</keyword>
<evidence type="ECO:0000256" key="3">
    <source>
        <dbReference type="RuleBase" id="RU003953"/>
    </source>
</evidence>
<dbReference type="GO" id="GO:0003723">
    <property type="term" value="F:RNA binding"/>
    <property type="evidence" value="ECO:0007669"/>
    <property type="project" value="UniProtKB-KW"/>
</dbReference>
<gene>
    <name evidence="7" type="ORF">AU468_00830</name>
</gene>
<dbReference type="Proteomes" id="UP000237350">
    <property type="component" value="Unassembled WGS sequence"/>
</dbReference>
<evidence type="ECO:0000256" key="2">
    <source>
        <dbReference type="ARBA" id="ARBA00022741"/>
    </source>
</evidence>
<name>A0A2S4K106_9SPIO</name>
<evidence type="ECO:0000259" key="5">
    <source>
        <dbReference type="Pfam" id="PF01743"/>
    </source>
</evidence>
<feature type="domain" description="tRNA nucleotidyltransferase/poly(A) polymerase RNA and SrmB- binding" evidence="6">
    <location>
        <begin position="199"/>
        <end position="250"/>
    </location>
</feature>
<dbReference type="Pfam" id="PF12627">
    <property type="entry name" value="PolyA_pol_RNAbd"/>
    <property type="match status" value="1"/>
</dbReference>
<dbReference type="GO" id="GO:0006396">
    <property type="term" value="P:RNA processing"/>
    <property type="evidence" value="ECO:0007669"/>
    <property type="project" value="InterPro"/>
</dbReference>
<protein>
    <recommendedName>
        <fullName evidence="9">Polynucleotide adenylyltransferase</fullName>
    </recommendedName>
</protein>
<dbReference type="InterPro" id="IPR043519">
    <property type="entry name" value="NT_sf"/>
</dbReference>
<dbReference type="SUPFAM" id="SSF81301">
    <property type="entry name" value="Nucleotidyltransferase"/>
    <property type="match status" value="1"/>
</dbReference>
<dbReference type="InterPro" id="IPR032828">
    <property type="entry name" value="PolyA_RNA-bd"/>
</dbReference>
<evidence type="ECO:0000313" key="8">
    <source>
        <dbReference type="Proteomes" id="UP000237350"/>
    </source>
</evidence>
<reference evidence="8" key="1">
    <citation type="submission" date="2015-12" db="EMBL/GenBank/DDBJ databases">
        <authorList>
            <person name="Lodha T.D."/>
            <person name="Chintalapati S."/>
            <person name="Chintalapati V.R."/>
            <person name="Sravanthi T."/>
        </authorList>
    </citation>
    <scope>NUCLEOTIDE SEQUENCE [LARGE SCALE GENOMIC DNA]</scope>
    <source>
        <strain evidence="8">JC133</strain>
    </source>
</reference>
<organism evidence="7 8">
    <name type="scientific">Alkalispirochaeta sphaeroplastigenens</name>
    <dbReference type="NCBI Taxonomy" id="1187066"/>
    <lineage>
        <taxon>Bacteria</taxon>
        <taxon>Pseudomonadati</taxon>
        <taxon>Spirochaetota</taxon>
        <taxon>Spirochaetia</taxon>
        <taxon>Spirochaetales</taxon>
        <taxon>Spirochaetaceae</taxon>
        <taxon>Alkalispirochaeta</taxon>
    </lineage>
</organism>
<keyword evidence="8" id="KW-1185">Reference proteome</keyword>
<dbReference type="InterPro" id="IPR052191">
    <property type="entry name" value="tRNA_ntf/polyA_polymerase_I"/>
</dbReference>
<dbReference type="SUPFAM" id="SSF81891">
    <property type="entry name" value="Poly A polymerase C-terminal region-like"/>
    <property type="match status" value="1"/>
</dbReference>
<sequence length="399" mass="45167">MRKRYSRSPEGKIIQSALIYTAADHGIDPRGIDHDAVKVVRRLQQHGYEAYIVGGAVRDLLLGKSPKDFDVSCSATPAQIRKIFRNSRVIGKRFRLVHILFRDKIIEVSTFRSCEAEGFKNVYGTIEEDVQRRDFTANALFLDPLDNRVIDYVGGVKHIRKRVLQPVIPLSRIFREDPVRIIRAVKYAQAGGLRLPWRVVRSIQRDRALLADVPSSRMTEELFKILSTGSASGIIGELLRLDAFRYILPVPAELARSDKRYRQKFLDRLAALDRARETSSGEADRPGGLDRKDLLCFFCADYLLDFGPFADQQRIPFREGYYAMKEFLQPVTPANREVEAALREIFRNKGRLLREEPAESDEDRRPGGRGRRRRRRRGGGSNGGRASSGSGAASPAPKA</sequence>
<dbReference type="EMBL" id="LPWH01000002">
    <property type="protein sequence ID" value="POR05452.1"/>
    <property type="molecule type" value="Genomic_DNA"/>
</dbReference>
<dbReference type="InterPro" id="IPR002646">
    <property type="entry name" value="PolA_pol_head_dom"/>
</dbReference>
<dbReference type="Pfam" id="PF01743">
    <property type="entry name" value="PolyA_pol"/>
    <property type="match status" value="1"/>
</dbReference>
<evidence type="ECO:0008006" key="9">
    <source>
        <dbReference type="Google" id="ProtNLM"/>
    </source>
</evidence>
<proteinExistence type="inferred from homology"/>
<dbReference type="PANTHER" id="PTHR43051">
    <property type="entry name" value="POLYNUCLEOTIDE ADENYLYLTRANSFERASE FAMILY PROTEIN"/>
    <property type="match status" value="1"/>
</dbReference>
<dbReference type="GO" id="GO:0016779">
    <property type="term" value="F:nucleotidyltransferase activity"/>
    <property type="evidence" value="ECO:0007669"/>
    <property type="project" value="InterPro"/>
</dbReference>
<feature type="compositionally biased region" description="Basic and acidic residues" evidence="4">
    <location>
        <begin position="354"/>
        <end position="366"/>
    </location>
</feature>
<evidence type="ECO:0000313" key="7">
    <source>
        <dbReference type="EMBL" id="POR05452.1"/>
    </source>
</evidence>
<dbReference type="GO" id="GO:0000166">
    <property type="term" value="F:nucleotide binding"/>
    <property type="evidence" value="ECO:0007669"/>
    <property type="project" value="UniProtKB-KW"/>
</dbReference>
<comment type="caution">
    <text evidence="7">The sequence shown here is derived from an EMBL/GenBank/DDBJ whole genome shotgun (WGS) entry which is preliminary data.</text>
</comment>
<evidence type="ECO:0000256" key="1">
    <source>
        <dbReference type="ARBA" id="ARBA00022679"/>
    </source>
</evidence>
<feature type="compositionally biased region" description="Low complexity" evidence="4">
    <location>
        <begin position="384"/>
        <end position="399"/>
    </location>
</feature>
<evidence type="ECO:0000256" key="4">
    <source>
        <dbReference type="SAM" id="MobiDB-lite"/>
    </source>
</evidence>
<dbReference type="AlphaFoldDB" id="A0A2S4K106"/>